<dbReference type="GO" id="GO:0006094">
    <property type="term" value="P:gluconeogenesis"/>
    <property type="evidence" value="ECO:0007669"/>
    <property type="project" value="UniProtKB-UniPathway"/>
</dbReference>
<dbReference type="SUPFAM" id="SSF56059">
    <property type="entry name" value="Glutathione synthetase ATP-binding domain-like"/>
    <property type="match status" value="1"/>
</dbReference>
<comment type="similarity">
    <text evidence="4">Belongs to the PEP-utilizing enzyme family.</text>
</comment>
<evidence type="ECO:0000256" key="2">
    <source>
        <dbReference type="ARBA" id="ARBA00002988"/>
    </source>
</evidence>
<dbReference type="EC" id="2.7.9.2" evidence="5"/>
<evidence type="ECO:0000256" key="12">
    <source>
        <dbReference type="ARBA" id="ARBA00033470"/>
    </source>
</evidence>
<evidence type="ECO:0000256" key="9">
    <source>
        <dbReference type="ARBA" id="ARBA00022777"/>
    </source>
</evidence>
<sequence length="122" mass="13517">MKNIVKFSEISKKDIKLVGGKGANLGELKKAKVSVPDGFCVTVQAYYDFIKKHGILDLIKSQLKDLDPENTKKLNVVSRKIKKRVLAAKIDPKLQDEIKKAYSQLGAEYVAVRSSATAEDLP</sequence>
<organism evidence="15">
    <name type="scientific">marine sediment metagenome</name>
    <dbReference type="NCBI Taxonomy" id="412755"/>
    <lineage>
        <taxon>unclassified sequences</taxon>
        <taxon>metagenomes</taxon>
        <taxon>ecological metagenomes</taxon>
    </lineage>
</organism>
<evidence type="ECO:0000256" key="1">
    <source>
        <dbReference type="ARBA" id="ARBA00001946"/>
    </source>
</evidence>
<feature type="non-terminal residue" evidence="15">
    <location>
        <position position="122"/>
    </location>
</feature>
<name>X1AEW5_9ZZZZ</name>
<dbReference type="InterPro" id="IPR002192">
    <property type="entry name" value="PPDK_AMP/ATP-bd"/>
</dbReference>
<keyword evidence="9" id="KW-0418">Kinase</keyword>
<dbReference type="GO" id="GO:0008986">
    <property type="term" value="F:pyruvate, water dikinase activity"/>
    <property type="evidence" value="ECO:0007669"/>
    <property type="project" value="UniProtKB-EC"/>
</dbReference>
<dbReference type="GO" id="GO:0046872">
    <property type="term" value="F:metal ion binding"/>
    <property type="evidence" value="ECO:0007669"/>
    <property type="project" value="UniProtKB-KW"/>
</dbReference>
<keyword evidence="10" id="KW-0067">ATP-binding</keyword>
<dbReference type="InterPro" id="IPR006319">
    <property type="entry name" value="PEP_synth"/>
</dbReference>
<accession>X1AEW5</accession>
<dbReference type="PANTHER" id="PTHR43030">
    <property type="entry name" value="PHOSPHOENOLPYRUVATE SYNTHASE"/>
    <property type="match status" value="1"/>
</dbReference>
<protein>
    <recommendedName>
        <fullName evidence="5">pyruvate, water dikinase</fullName>
        <ecNumber evidence="5">2.7.9.2</ecNumber>
    </recommendedName>
    <alternativeName>
        <fullName evidence="12">Pyruvate, water dikinase</fullName>
    </alternativeName>
</protein>
<feature type="domain" description="Pyruvate phosphate dikinase AMP/ATP-binding" evidence="14">
    <location>
        <begin position="16"/>
        <end position="122"/>
    </location>
</feature>
<dbReference type="GO" id="GO:0005524">
    <property type="term" value="F:ATP binding"/>
    <property type="evidence" value="ECO:0007669"/>
    <property type="project" value="UniProtKB-KW"/>
</dbReference>
<evidence type="ECO:0000256" key="7">
    <source>
        <dbReference type="ARBA" id="ARBA00022723"/>
    </source>
</evidence>
<dbReference type="Gene3D" id="3.30.1490.20">
    <property type="entry name" value="ATP-grasp fold, A domain"/>
    <property type="match status" value="1"/>
</dbReference>
<evidence type="ECO:0000256" key="10">
    <source>
        <dbReference type="ARBA" id="ARBA00022840"/>
    </source>
</evidence>
<dbReference type="PANTHER" id="PTHR43030:SF1">
    <property type="entry name" value="PHOSPHOENOLPYRUVATE SYNTHASE"/>
    <property type="match status" value="1"/>
</dbReference>
<comment type="function">
    <text evidence="2">Catalyzes the phosphorylation of pyruvate to phosphoenolpyruvate.</text>
</comment>
<evidence type="ECO:0000256" key="8">
    <source>
        <dbReference type="ARBA" id="ARBA00022741"/>
    </source>
</evidence>
<comment type="caution">
    <text evidence="15">The sequence shown here is derived from an EMBL/GenBank/DDBJ whole genome shotgun (WGS) entry which is preliminary data.</text>
</comment>
<evidence type="ECO:0000259" key="14">
    <source>
        <dbReference type="Pfam" id="PF01326"/>
    </source>
</evidence>
<comment type="catalytic activity">
    <reaction evidence="13">
        <text>pyruvate + ATP + H2O = phosphoenolpyruvate + AMP + phosphate + 2 H(+)</text>
        <dbReference type="Rhea" id="RHEA:11364"/>
        <dbReference type="ChEBI" id="CHEBI:15361"/>
        <dbReference type="ChEBI" id="CHEBI:15377"/>
        <dbReference type="ChEBI" id="CHEBI:15378"/>
        <dbReference type="ChEBI" id="CHEBI:30616"/>
        <dbReference type="ChEBI" id="CHEBI:43474"/>
        <dbReference type="ChEBI" id="CHEBI:58702"/>
        <dbReference type="ChEBI" id="CHEBI:456215"/>
        <dbReference type="EC" id="2.7.9.2"/>
    </reaction>
</comment>
<evidence type="ECO:0000256" key="3">
    <source>
        <dbReference type="ARBA" id="ARBA00004742"/>
    </source>
</evidence>
<evidence type="ECO:0000256" key="6">
    <source>
        <dbReference type="ARBA" id="ARBA00022679"/>
    </source>
</evidence>
<proteinExistence type="inferred from homology"/>
<comment type="pathway">
    <text evidence="3">Carbohydrate biosynthesis; gluconeogenesis.</text>
</comment>
<comment type="cofactor">
    <cofactor evidence="1">
        <name>Mg(2+)</name>
        <dbReference type="ChEBI" id="CHEBI:18420"/>
    </cofactor>
</comment>
<keyword evidence="7" id="KW-0479">Metal-binding</keyword>
<evidence type="ECO:0000256" key="13">
    <source>
        <dbReference type="ARBA" id="ARBA00047700"/>
    </source>
</evidence>
<evidence type="ECO:0000256" key="11">
    <source>
        <dbReference type="ARBA" id="ARBA00022842"/>
    </source>
</evidence>
<evidence type="ECO:0000256" key="4">
    <source>
        <dbReference type="ARBA" id="ARBA00007837"/>
    </source>
</evidence>
<keyword evidence="11" id="KW-0460">Magnesium</keyword>
<dbReference type="EMBL" id="BART01012450">
    <property type="protein sequence ID" value="GAG81125.1"/>
    <property type="molecule type" value="Genomic_DNA"/>
</dbReference>
<evidence type="ECO:0000256" key="5">
    <source>
        <dbReference type="ARBA" id="ARBA00011996"/>
    </source>
</evidence>
<keyword evidence="6" id="KW-0808">Transferase</keyword>
<dbReference type="Pfam" id="PF01326">
    <property type="entry name" value="PPDK_N"/>
    <property type="match status" value="1"/>
</dbReference>
<dbReference type="InterPro" id="IPR013815">
    <property type="entry name" value="ATP_grasp_subdomain_1"/>
</dbReference>
<reference evidence="15" key="1">
    <citation type="journal article" date="2014" name="Front. Microbiol.">
        <title>High frequency of phylogenetically diverse reductive dehalogenase-homologous genes in deep subseafloor sedimentary metagenomes.</title>
        <authorList>
            <person name="Kawai M."/>
            <person name="Futagami T."/>
            <person name="Toyoda A."/>
            <person name="Takaki Y."/>
            <person name="Nishi S."/>
            <person name="Hori S."/>
            <person name="Arai W."/>
            <person name="Tsubouchi T."/>
            <person name="Morono Y."/>
            <person name="Uchiyama I."/>
            <person name="Ito T."/>
            <person name="Fujiyama A."/>
            <person name="Inagaki F."/>
            <person name="Takami H."/>
        </authorList>
    </citation>
    <scope>NUCLEOTIDE SEQUENCE</scope>
    <source>
        <strain evidence="15">Expedition CK06-06</strain>
    </source>
</reference>
<keyword evidence="8" id="KW-0547">Nucleotide-binding</keyword>
<dbReference type="UniPathway" id="UPA00138"/>
<dbReference type="AlphaFoldDB" id="X1AEW5"/>
<gene>
    <name evidence="15" type="ORF">S01H4_25981</name>
</gene>
<evidence type="ECO:0000313" key="15">
    <source>
        <dbReference type="EMBL" id="GAG81125.1"/>
    </source>
</evidence>